<name>A0A381PKX3_9ZZZZ</name>
<organism evidence="1">
    <name type="scientific">marine metagenome</name>
    <dbReference type="NCBI Taxonomy" id="408172"/>
    <lineage>
        <taxon>unclassified sequences</taxon>
        <taxon>metagenomes</taxon>
        <taxon>ecological metagenomes</taxon>
    </lineage>
</organism>
<dbReference type="Pfam" id="PF05721">
    <property type="entry name" value="PhyH"/>
    <property type="match status" value="1"/>
</dbReference>
<accession>A0A381PKX3</accession>
<dbReference type="PANTHER" id="PTHR20883">
    <property type="entry name" value="PHYTANOYL-COA DIOXYGENASE DOMAIN CONTAINING 1"/>
    <property type="match status" value="1"/>
</dbReference>
<dbReference type="Gene3D" id="2.60.120.620">
    <property type="entry name" value="q2cbj1_9rhob like domain"/>
    <property type="match status" value="1"/>
</dbReference>
<dbReference type="PANTHER" id="PTHR20883:SF49">
    <property type="entry name" value="PHYTANOYL-COA DIOXYGENASE"/>
    <property type="match status" value="1"/>
</dbReference>
<protein>
    <recommendedName>
        <fullName evidence="2">Phytanoyl-CoA dioxygenase</fullName>
    </recommendedName>
</protein>
<proteinExistence type="predicted"/>
<dbReference type="SUPFAM" id="SSF51197">
    <property type="entry name" value="Clavaminate synthase-like"/>
    <property type="match status" value="1"/>
</dbReference>
<evidence type="ECO:0008006" key="2">
    <source>
        <dbReference type="Google" id="ProtNLM"/>
    </source>
</evidence>
<dbReference type="EMBL" id="UINC01001017">
    <property type="protein sequence ID" value="SUZ67651.1"/>
    <property type="molecule type" value="Genomic_DNA"/>
</dbReference>
<reference evidence="1" key="1">
    <citation type="submission" date="2018-05" db="EMBL/GenBank/DDBJ databases">
        <authorList>
            <person name="Lanie J.A."/>
            <person name="Ng W.-L."/>
            <person name="Kazmierczak K.M."/>
            <person name="Andrzejewski T.M."/>
            <person name="Davidsen T.M."/>
            <person name="Wayne K.J."/>
            <person name="Tettelin H."/>
            <person name="Glass J.I."/>
            <person name="Rusch D."/>
            <person name="Podicherti R."/>
            <person name="Tsui H.-C.T."/>
            <person name="Winkler M.E."/>
        </authorList>
    </citation>
    <scope>NUCLEOTIDE SEQUENCE</scope>
</reference>
<evidence type="ECO:0000313" key="1">
    <source>
        <dbReference type="EMBL" id="SUZ67651.1"/>
    </source>
</evidence>
<gene>
    <name evidence="1" type="ORF">METZ01_LOCUS20505</name>
</gene>
<sequence length="274" mass="30979">MAFDQPEEPERNLSDSEVAALREDGAIRAPKVLSDAWVDRIATAIDHTQKAPSKLGEVLSLTDRGFTADLFMWLQNDYFKDVVFGSPLARLAQQVLDSPSVTHWYDQLFLKEPGSDVPTPWHHDLTFWPIIGEQIVSIWIPVDTVTSESSGLEFIRASHRWSNRFKAITPDYNSYMVNPDLEDMPDIDSNREQYEVLSWDLEPGDVLIFHPLTVHGSRGNSSRSKRRRAFASRWVGEDVVYDPKPHTMPLPPDHGLDPGDKLGGPMFPTVLQAT</sequence>
<dbReference type="AlphaFoldDB" id="A0A381PKX3"/>
<dbReference type="InterPro" id="IPR008775">
    <property type="entry name" value="Phytyl_CoA_dOase-like"/>
</dbReference>